<dbReference type="Pfam" id="PF01526">
    <property type="entry name" value="DDE_Tnp_Tn3"/>
    <property type="match status" value="1"/>
</dbReference>
<feature type="domain" description="Tn3 transposase DDE" evidence="5">
    <location>
        <begin position="584"/>
        <end position="972"/>
    </location>
</feature>
<evidence type="ECO:0000259" key="5">
    <source>
        <dbReference type="Pfam" id="PF01526"/>
    </source>
</evidence>
<evidence type="ECO:0000256" key="3">
    <source>
        <dbReference type="ARBA" id="ARBA00023125"/>
    </source>
</evidence>
<dbReference type="HOGENOM" id="CLU_009098_1_0_11"/>
<protein>
    <submittedName>
        <fullName evidence="7">Tn3 transposase DDE domain</fullName>
    </submittedName>
</protein>
<dbReference type="RefSeq" id="WP_041339446.1">
    <property type="nucleotide sequence ID" value="NZ_CP007517.1"/>
</dbReference>
<keyword evidence="7" id="KW-0614">Plasmid</keyword>
<dbReference type="PATRIC" id="fig|42256.3.peg.3189"/>
<keyword evidence="8" id="KW-1185">Reference proteome</keyword>
<dbReference type="EMBL" id="CP007517">
    <property type="protein sequence ID" value="AHY48435.1"/>
    <property type="molecule type" value="Genomic_DNA"/>
</dbReference>
<dbReference type="GO" id="GO:0004803">
    <property type="term" value="F:transposase activity"/>
    <property type="evidence" value="ECO:0007669"/>
    <property type="project" value="InterPro"/>
</dbReference>
<comment type="similarity">
    <text evidence="1">Belongs to the transposase 7 family.</text>
</comment>
<dbReference type="InterPro" id="IPR025296">
    <property type="entry name" value="DUF4158"/>
</dbReference>
<sequence length="994" mass="111972">MARREVLSPTQRLRLDGLPVDLDDRLIARHHTLSEADLAVVRKRRGPSNRLGFAVLLALLRFPGRPSRPGERAPEKIVRYVASQVGEDPRAMDAYAKGRESTRREHLSEIYEAFGFRLFNEAARHELRGWLAGVAAMTDSGSALVEALLEEMRRRRIVAPAIYAVEELAWDARRQARETVAQTLLGDFSDEQLAKLDGLLTTAPEGTRSRLVWLRQPPGGPSPSNFVKIVEKLKFIRSLGLSSEATRRIHRNRLSRLAAEGARMTPQNLSTLENGRRRATLVAYLLERAASLTDEALEMHDRMVGEVIAKAKKTRDENFKGRGKQINEKVGLYAGVGKALINARESGEDPYALIEKFVPWERFVESVAEAEDLALPAAFDFLEYLEDHHRRLRKYAPVLLESFDFSAAPPSEPLLGAVEVLKEMNATKKRKVPDDVPTGFVKPRWEPHVFDEDGNIDRTGFEACVLSELKDGLRSGDVYVGGSNRFRDFEDYLLPQEAWEKMRFSGDPPVAVNPDLDAYLAERDELLHEELSKVSRLLPKGELPGVRLENGELKVSRLKKDEPEGLDDLRRRLYSFLPRIRLTDLLVEVDSWCGFSEHLVDLRTGRPCGDRELVYAAVLADGTNLGLTKMAEATDDPRVTYERIAWAADWHVREETYQKAIAEIVNAHYRLPIAQSWGAGNTSSSDGQVFFAGGPKDALSQSNARYGRERGVVFYTHVSDQYAPFYSKVINTTVRDATYVLDGLLYHESDLDLREHHSDTEGFTDQVFGATHLAGYRFAPRIRNIKKTRLHVLKRPSRYPNLVPLIGGKVNTKVIASQWDEVLRLVASIKTGTVPASLILKKLAAYPRQNGLAKALREIGKIERSLFTLDWYQDLDLRRRVNAGLNKGEARNALARAVFFNRLGELRDRSYEDQQGRASGLTLLTAAIGIWNAVYLERVVAKLRARGEEVSEQYLRHLSPLEWEHITLTGVYRWDLGGPGAIAADGFRPLRGLD</sequence>
<evidence type="ECO:0000313" key="8">
    <source>
        <dbReference type="Proteomes" id="UP000025229"/>
    </source>
</evidence>
<dbReference type="KEGG" id="rrd:RradSPS_3152"/>
<gene>
    <name evidence="7" type="ORF">RradSPS_3152</name>
</gene>
<dbReference type="InterPro" id="IPR002513">
    <property type="entry name" value="Tn3_Tnp_DDE_dom"/>
</dbReference>
<keyword evidence="3" id="KW-0238">DNA-binding</keyword>
<dbReference type="AlphaFoldDB" id="A0A023X8T1"/>
<dbReference type="eggNOG" id="COG4644">
    <property type="taxonomic scope" value="Bacteria"/>
</dbReference>
<dbReference type="GO" id="GO:0006313">
    <property type="term" value="P:DNA transposition"/>
    <property type="evidence" value="ECO:0007669"/>
    <property type="project" value="InterPro"/>
</dbReference>
<feature type="domain" description="DUF4158" evidence="6">
    <location>
        <begin position="7"/>
        <end position="172"/>
    </location>
</feature>
<accession>A0A023X8T1</accession>
<dbReference type="Proteomes" id="UP000025229">
    <property type="component" value="Plasmid 3"/>
</dbReference>
<dbReference type="Pfam" id="PF13700">
    <property type="entry name" value="DUF4158"/>
    <property type="match status" value="1"/>
</dbReference>
<keyword evidence="4" id="KW-0233">DNA recombination</keyword>
<name>A0A023X8T1_RUBRA</name>
<evidence type="ECO:0000256" key="4">
    <source>
        <dbReference type="ARBA" id="ARBA00023172"/>
    </source>
</evidence>
<proteinExistence type="inferred from homology"/>
<evidence type="ECO:0000313" key="7">
    <source>
        <dbReference type="EMBL" id="AHY48435.1"/>
    </source>
</evidence>
<evidence type="ECO:0000256" key="1">
    <source>
        <dbReference type="ARBA" id="ARBA00009402"/>
    </source>
</evidence>
<evidence type="ECO:0000259" key="6">
    <source>
        <dbReference type="Pfam" id="PF13700"/>
    </source>
</evidence>
<dbReference type="GO" id="GO:0003677">
    <property type="term" value="F:DNA binding"/>
    <property type="evidence" value="ECO:0007669"/>
    <property type="project" value="UniProtKB-KW"/>
</dbReference>
<reference evidence="7 8" key="1">
    <citation type="submission" date="2014-03" db="EMBL/GenBank/DDBJ databases">
        <title>Complete genome sequence of the Radio-Resistant Rubrobacter radiotolerans RSPS-4.</title>
        <authorList>
            <person name="Egas C.C."/>
            <person name="Barroso C.C."/>
            <person name="Froufe H.J.C."/>
            <person name="Pacheco J.J."/>
            <person name="Albuquerque L.L."/>
            <person name="da Costa M.M.S."/>
        </authorList>
    </citation>
    <scope>NUCLEOTIDE SEQUENCE [LARGE SCALE GENOMIC DNA]</scope>
    <source>
        <strain evidence="7 8">RSPS-4</strain>
        <plasmid evidence="7 8">3</plasmid>
    </source>
</reference>
<geneLocation type="plasmid" evidence="7">
    <name>3</name>
</geneLocation>
<dbReference type="InterPro" id="IPR047653">
    <property type="entry name" value="Tn3-like_transpos"/>
</dbReference>
<organism evidence="7 8">
    <name type="scientific">Rubrobacter radiotolerans</name>
    <name type="common">Arthrobacter radiotolerans</name>
    <dbReference type="NCBI Taxonomy" id="42256"/>
    <lineage>
        <taxon>Bacteria</taxon>
        <taxon>Bacillati</taxon>
        <taxon>Actinomycetota</taxon>
        <taxon>Rubrobacteria</taxon>
        <taxon>Rubrobacterales</taxon>
        <taxon>Rubrobacteraceae</taxon>
        <taxon>Rubrobacter</taxon>
    </lineage>
</organism>
<keyword evidence="2" id="KW-0815">Transposition</keyword>
<dbReference type="NCBIfam" id="NF033527">
    <property type="entry name" value="transpos_Tn3"/>
    <property type="match status" value="1"/>
</dbReference>
<dbReference type="OrthoDB" id="3538665at2"/>
<evidence type="ECO:0000256" key="2">
    <source>
        <dbReference type="ARBA" id="ARBA00022578"/>
    </source>
</evidence>